<keyword evidence="2" id="KW-0489">Methyltransferase</keyword>
<dbReference type="OrthoDB" id="9816564at2"/>
<gene>
    <name evidence="2" type="ORF">EHQ18_03405</name>
</gene>
<dbReference type="RefSeq" id="WP_135632080.1">
    <property type="nucleotide sequence ID" value="NZ_RQFE01000011.1"/>
</dbReference>
<dbReference type="GO" id="GO:0008168">
    <property type="term" value="F:methyltransferase activity"/>
    <property type="evidence" value="ECO:0007669"/>
    <property type="project" value="UniProtKB-KW"/>
</dbReference>
<evidence type="ECO:0000256" key="1">
    <source>
        <dbReference type="SAM" id="Phobius"/>
    </source>
</evidence>
<feature type="transmembrane region" description="Helical" evidence="1">
    <location>
        <begin position="70"/>
        <end position="91"/>
    </location>
</feature>
<accession>A0A6N4QJQ9</accession>
<keyword evidence="1" id="KW-0472">Membrane</keyword>
<name>A0A6N4QJQ9_9LEPT</name>
<dbReference type="AlphaFoldDB" id="A0A6N4QJQ9"/>
<keyword evidence="1" id="KW-1133">Transmembrane helix</keyword>
<dbReference type="Gene3D" id="3.40.50.150">
    <property type="entry name" value="Vaccinia Virus protein VP39"/>
    <property type="match status" value="1"/>
</dbReference>
<dbReference type="Proteomes" id="UP000297239">
    <property type="component" value="Unassembled WGS sequence"/>
</dbReference>
<dbReference type="Pfam" id="PF13489">
    <property type="entry name" value="Methyltransf_23"/>
    <property type="match status" value="1"/>
</dbReference>
<keyword evidence="1" id="KW-0812">Transmembrane</keyword>
<dbReference type="GO" id="GO:0032259">
    <property type="term" value="P:methylation"/>
    <property type="evidence" value="ECO:0007669"/>
    <property type="project" value="UniProtKB-KW"/>
</dbReference>
<protein>
    <submittedName>
        <fullName evidence="2">Class I SAM-dependent methyltransferase</fullName>
    </submittedName>
</protein>
<keyword evidence="2" id="KW-0808">Transferase</keyword>
<dbReference type="EMBL" id="RQFF01000013">
    <property type="protein sequence ID" value="TGK72900.1"/>
    <property type="molecule type" value="Genomic_DNA"/>
</dbReference>
<reference evidence="2" key="1">
    <citation type="journal article" date="2019" name="PLoS Negl. Trop. Dis.">
        <title>Revisiting the worldwide diversity of Leptospira species in the environment.</title>
        <authorList>
            <person name="Vincent A.T."/>
            <person name="Schiettekatte O."/>
            <person name="Bourhy P."/>
            <person name="Veyrier F.J."/>
            <person name="Picardeau M."/>
        </authorList>
    </citation>
    <scope>NUCLEOTIDE SEQUENCE [LARGE SCALE GENOMIC DNA]</scope>
    <source>
        <strain evidence="2">201800293</strain>
    </source>
</reference>
<dbReference type="SUPFAM" id="SSF53335">
    <property type="entry name" value="S-adenosyl-L-methionine-dependent methyltransferases"/>
    <property type="match status" value="1"/>
</dbReference>
<evidence type="ECO:0000313" key="3">
    <source>
        <dbReference type="Proteomes" id="UP000297239"/>
    </source>
</evidence>
<comment type="caution">
    <text evidence="2">The sequence shown here is derived from an EMBL/GenBank/DDBJ whole genome shotgun (WGS) entry which is preliminary data.</text>
</comment>
<evidence type="ECO:0000313" key="2">
    <source>
        <dbReference type="EMBL" id="TGK72900.1"/>
    </source>
</evidence>
<organism evidence="2 3">
    <name type="scientific">Leptospira kanakyensis</name>
    <dbReference type="NCBI Taxonomy" id="2484968"/>
    <lineage>
        <taxon>Bacteria</taxon>
        <taxon>Pseudomonadati</taxon>
        <taxon>Spirochaetota</taxon>
        <taxon>Spirochaetia</taxon>
        <taxon>Leptospirales</taxon>
        <taxon>Leptospiraceae</taxon>
        <taxon>Leptospira</taxon>
    </lineage>
</organism>
<dbReference type="InterPro" id="IPR029063">
    <property type="entry name" value="SAM-dependent_MTases_sf"/>
</dbReference>
<proteinExistence type="predicted"/>
<keyword evidence="3" id="KW-1185">Reference proteome</keyword>
<sequence length="288" mass="33527">MKCKLCGNQSKLVYSELIYMAKFKANMFQCETCELLQLDKVYWLENAYAESIAVTDTGLVARNIDLSKKVLVLLSSINSNLIFPVFILRFLKMFIKFFASVFFKSYEREILDYGGGYGLLVRLLRDSGLKAYWSDPYTENKFSKGFGSETKGHFDAVVSFEVLEHLENPISQFDILLKNENISFLIFSTELYGERVPDLSWWYFSFATGQHITFYNKKTLSFIAKKYGLYYFSISSSFHVFTRQKVNSKSIKFLVERSDYFAPAVSRLYQSLTWSDHHLMMESITPKK</sequence>